<feature type="region of interest" description="Disordered" evidence="3">
    <location>
        <begin position="91"/>
        <end position="110"/>
    </location>
</feature>
<dbReference type="SUPFAM" id="SSF57701">
    <property type="entry name" value="Zn2/Cys6 DNA-binding domain"/>
    <property type="match status" value="1"/>
</dbReference>
<feature type="region of interest" description="Disordered" evidence="3">
    <location>
        <begin position="639"/>
        <end position="673"/>
    </location>
</feature>
<dbReference type="InterPro" id="IPR001138">
    <property type="entry name" value="Zn2Cys6_DnaBD"/>
</dbReference>
<keyword evidence="6" id="KW-1185">Reference proteome</keyword>
<dbReference type="AlphaFoldDB" id="A0A6A6F9F7"/>
<dbReference type="EMBL" id="ML992683">
    <property type="protein sequence ID" value="KAF2210030.1"/>
    <property type="molecule type" value="Genomic_DNA"/>
</dbReference>
<evidence type="ECO:0000313" key="6">
    <source>
        <dbReference type="Proteomes" id="UP000799539"/>
    </source>
</evidence>
<feature type="compositionally biased region" description="Polar residues" evidence="3">
    <location>
        <begin position="659"/>
        <end position="669"/>
    </location>
</feature>
<evidence type="ECO:0000259" key="4">
    <source>
        <dbReference type="PROSITE" id="PS50048"/>
    </source>
</evidence>
<dbReference type="CDD" id="cd00067">
    <property type="entry name" value="GAL4"/>
    <property type="match status" value="1"/>
</dbReference>
<dbReference type="GO" id="GO:0003677">
    <property type="term" value="F:DNA binding"/>
    <property type="evidence" value="ECO:0007669"/>
    <property type="project" value="InterPro"/>
</dbReference>
<proteinExistence type="predicted"/>
<dbReference type="InterPro" id="IPR007219">
    <property type="entry name" value="XnlR_reg_dom"/>
</dbReference>
<feature type="compositionally biased region" description="Polar residues" evidence="3">
    <location>
        <begin position="91"/>
        <end position="100"/>
    </location>
</feature>
<evidence type="ECO:0000313" key="5">
    <source>
        <dbReference type="EMBL" id="KAF2210030.1"/>
    </source>
</evidence>
<keyword evidence="2" id="KW-0539">Nucleus</keyword>
<feature type="compositionally biased region" description="Low complexity" evidence="3">
    <location>
        <begin position="648"/>
        <end position="658"/>
    </location>
</feature>
<dbReference type="SMART" id="SM00906">
    <property type="entry name" value="Fungal_trans"/>
    <property type="match status" value="1"/>
</dbReference>
<dbReference type="Proteomes" id="UP000799539">
    <property type="component" value="Unassembled WGS sequence"/>
</dbReference>
<dbReference type="PANTHER" id="PTHR46910">
    <property type="entry name" value="TRANSCRIPTION FACTOR PDR1"/>
    <property type="match status" value="1"/>
</dbReference>
<dbReference type="PROSITE" id="PS00463">
    <property type="entry name" value="ZN2_CY6_FUNGAL_1"/>
    <property type="match status" value="1"/>
</dbReference>
<evidence type="ECO:0000256" key="2">
    <source>
        <dbReference type="ARBA" id="ARBA00023242"/>
    </source>
</evidence>
<feature type="domain" description="Zn(2)-C6 fungal-type" evidence="4">
    <location>
        <begin position="10"/>
        <end position="39"/>
    </location>
</feature>
<dbReference type="OrthoDB" id="103819at2759"/>
<dbReference type="PANTHER" id="PTHR46910:SF5">
    <property type="entry name" value="ZN(II)2CYS6 TRANSCRIPTION FACTOR (EUROFUNG)"/>
    <property type="match status" value="1"/>
</dbReference>
<dbReference type="GO" id="GO:0000981">
    <property type="term" value="F:DNA-binding transcription factor activity, RNA polymerase II-specific"/>
    <property type="evidence" value="ECO:0007669"/>
    <property type="project" value="InterPro"/>
</dbReference>
<reference evidence="5" key="1">
    <citation type="journal article" date="2020" name="Stud. Mycol.">
        <title>101 Dothideomycetes genomes: a test case for predicting lifestyles and emergence of pathogens.</title>
        <authorList>
            <person name="Haridas S."/>
            <person name="Albert R."/>
            <person name="Binder M."/>
            <person name="Bloem J."/>
            <person name="Labutti K."/>
            <person name="Salamov A."/>
            <person name="Andreopoulos B."/>
            <person name="Baker S."/>
            <person name="Barry K."/>
            <person name="Bills G."/>
            <person name="Bluhm B."/>
            <person name="Cannon C."/>
            <person name="Castanera R."/>
            <person name="Culley D."/>
            <person name="Daum C."/>
            <person name="Ezra D."/>
            <person name="Gonzalez J."/>
            <person name="Henrissat B."/>
            <person name="Kuo A."/>
            <person name="Liang C."/>
            <person name="Lipzen A."/>
            <person name="Lutzoni F."/>
            <person name="Magnuson J."/>
            <person name="Mondo S."/>
            <person name="Nolan M."/>
            <person name="Ohm R."/>
            <person name="Pangilinan J."/>
            <person name="Park H.-J."/>
            <person name="Ramirez L."/>
            <person name="Alfaro M."/>
            <person name="Sun H."/>
            <person name="Tritt A."/>
            <person name="Yoshinaga Y."/>
            <person name="Zwiers L.-H."/>
            <person name="Turgeon B."/>
            <person name="Goodwin S."/>
            <person name="Spatafora J."/>
            <person name="Crous P."/>
            <person name="Grigoriev I."/>
        </authorList>
    </citation>
    <scope>NUCLEOTIDE SEQUENCE</scope>
    <source>
        <strain evidence="5">SCOH1-5</strain>
    </source>
</reference>
<dbReference type="InterPro" id="IPR050987">
    <property type="entry name" value="AtrR-like"/>
</dbReference>
<dbReference type="SMART" id="SM00066">
    <property type="entry name" value="GAL4"/>
    <property type="match status" value="1"/>
</dbReference>
<accession>A0A6A6F9F7</accession>
<protein>
    <recommendedName>
        <fullName evidence="4">Zn(2)-C6 fungal-type domain-containing protein</fullName>
    </recommendedName>
</protein>
<dbReference type="Pfam" id="PF04082">
    <property type="entry name" value="Fungal_trans"/>
    <property type="match status" value="1"/>
</dbReference>
<organism evidence="5 6">
    <name type="scientific">Cercospora zeae-maydis SCOH1-5</name>
    <dbReference type="NCBI Taxonomy" id="717836"/>
    <lineage>
        <taxon>Eukaryota</taxon>
        <taxon>Fungi</taxon>
        <taxon>Dikarya</taxon>
        <taxon>Ascomycota</taxon>
        <taxon>Pezizomycotina</taxon>
        <taxon>Dothideomycetes</taxon>
        <taxon>Dothideomycetidae</taxon>
        <taxon>Mycosphaerellales</taxon>
        <taxon>Mycosphaerellaceae</taxon>
        <taxon>Cercospora</taxon>
    </lineage>
</organism>
<dbReference type="GO" id="GO:0008270">
    <property type="term" value="F:zinc ion binding"/>
    <property type="evidence" value="ECO:0007669"/>
    <property type="project" value="InterPro"/>
</dbReference>
<sequence length="719" mass="79545">MMTSSVLPKACRNCRLRKIRCDKKYPCSSCQTSGIECQRSSNSIALPSARPYPAPPSSTLSTVDAQGLARNIEQINAAVQQLLTLHTKPTTSHITPQPTALSDEHAGDQSELLDSDAEIHEGVSSFNSQALVAGEASEALAGGHQQLVAAQEGLRSLRELVSEGSPAFTDGASPRSHHHTGHASFSRNLNLLPIDVVLQVVKAFKTHVSSVVLPYGMPGLEYLETACRAAYFPTEPLSAGQVAVMHGLIYYLLWEWKSRPDIPPPGNMDFDSMMKLSEGNFELALRTYEVLAYATHDNTMALYIAAVKSREHSNVKRAWSYVSCAARHLLNLGWHRRSTIAGLPSNQRREYLILFWNIYGLEKSLALTLGHTATLRDDDIDADPVPVNPDPRYTDWDEAPNIGARMGRVEGQIFDRLYTASALNKKPEERVKIVHELTPDTTTADILFQKRTKECVHPDIYDFAFGETNHVAYYSLLTTLHRGTYASSTSAGSITQACYDAAQKCLHAHLAIIEQVRVFRGGQLTQNYLTWALQYGAFTPLIVVFLHSISNLDDQDLTLLQRFHDSLLDVPDMTEGTRKLRTTCAIFISVAKAYVESRPGNSSVPNNLTNNLSPTTLAPNTELVQRQQIQEAFDRTSQVMGNNSDLSQQQQQQQQHQQLPHTSDATQLHSFPAWDPGLMGDLTQIDEMSAFMDNWMDGSQQAADLFSVDFGSGPSPYGL</sequence>
<dbReference type="PROSITE" id="PS50048">
    <property type="entry name" value="ZN2_CY6_FUNGAL_2"/>
    <property type="match status" value="1"/>
</dbReference>
<evidence type="ECO:0000256" key="1">
    <source>
        <dbReference type="ARBA" id="ARBA00022723"/>
    </source>
</evidence>
<dbReference type="Gene3D" id="4.10.240.10">
    <property type="entry name" value="Zn(2)-C6 fungal-type DNA-binding domain"/>
    <property type="match status" value="1"/>
</dbReference>
<dbReference type="CDD" id="cd12148">
    <property type="entry name" value="fungal_TF_MHR"/>
    <property type="match status" value="1"/>
</dbReference>
<gene>
    <name evidence="5" type="ORF">CERZMDRAFT_69594</name>
</gene>
<name>A0A6A6F9F7_9PEZI</name>
<dbReference type="Pfam" id="PF00172">
    <property type="entry name" value="Zn_clus"/>
    <property type="match status" value="1"/>
</dbReference>
<dbReference type="GO" id="GO:0006351">
    <property type="term" value="P:DNA-templated transcription"/>
    <property type="evidence" value="ECO:0007669"/>
    <property type="project" value="InterPro"/>
</dbReference>
<evidence type="ECO:0000256" key="3">
    <source>
        <dbReference type="SAM" id="MobiDB-lite"/>
    </source>
</evidence>
<keyword evidence="1" id="KW-0479">Metal-binding</keyword>
<dbReference type="InterPro" id="IPR036864">
    <property type="entry name" value="Zn2-C6_fun-type_DNA-bd_sf"/>
</dbReference>